<accession>A0A479ZQU2</accession>
<protein>
    <submittedName>
        <fullName evidence="1">Uncharacterized protein</fullName>
    </submittedName>
</protein>
<comment type="caution">
    <text evidence="1">The sequence shown here is derived from an EMBL/GenBank/DDBJ whole genome shotgun (WGS) entry which is preliminary data.</text>
</comment>
<gene>
    <name evidence="1" type="ORF">SR1949_01520</name>
</gene>
<dbReference type="Proteomes" id="UP000300142">
    <property type="component" value="Unassembled WGS sequence"/>
</dbReference>
<keyword evidence="2" id="KW-1185">Reference proteome</keyword>
<sequence length="149" mass="17576">MDSTKLSDTTIELSDITAWDKNGNKLLVSKVRARDIVEDITAKIENILKFEYEHNRVIIPYAMTATREEIKIFQWDGETLENVYIFPTHEVLSEYDLEFSKKRIFEYYLETLVEGWLRDLAYHWKTENPPKLQELQQIGFVENLADAAQ</sequence>
<proteinExistence type="predicted"/>
<dbReference type="AlphaFoldDB" id="A0A479ZQU2"/>
<dbReference type="EMBL" id="BJCE01000003">
    <property type="protein sequence ID" value="GCL35060.1"/>
    <property type="molecule type" value="Genomic_DNA"/>
</dbReference>
<evidence type="ECO:0000313" key="2">
    <source>
        <dbReference type="Proteomes" id="UP000300142"/>
    </source>
</evidence>
<reference evidence="2" key="1">
    <citation type="submission" date="2019-02" db="EMBL/GenBank/DDBJ databases">
        <title>Draft genome sequence of Sphaerospermopsis reniformis NIES-1949.</title>
        <authorList>
            <person name="Yamaguchi H."/>
            <person name="Suzuki S."/>
            <person name="Kawachi M."/>
        </authorList>
    </citation>
    <scope>NUCLEOTIDE SEQUENCE [LARGE SCALE GENOMIC DNA]</scope>
    <source>
        <strain evidence="2">NIES-1949</strain>
    </source>
</reference>
<name>A0A479ZQU2_9CYAN</name>
<dbReference type="RefSeq" id="WP_096573006.1">
    <property type="nucleotide sequence ID" value="NZ_BJCE01000003.1"/>
</dbReference>
<evidence type="ECO:0000313" key="1">
    <source>
        <dbReference type="EMBL" id="GCL35060.1"/>
    </source>
</evidence>
<organism evidence="1 2">
    <name type="scientific">Sphaerospermopsis reniformis</name>
    <dbReference type="NCBI Taxonomy" id="531300"/>
    <lineage>
        <taxon>Bacteria</taxon>
        <taxon>Bacillati</taxon>
        <taxon>Cyanobacteriota</taxon>
        <taxon>Cyanophyceae</taxon>
        <taxon>Nostocales</taxon>
        <taxon>Aphanizomenonaceae</taxon>
        <taxon>Sphaerospermopsis</taxon>
    </lineage>
</organism>